<dbReference type="AlphaFoldDB" id="A0A7J7LJM1"/>
<comment type="similarity">
    <text evidence="1">Belongs to the GMC oxidoreductase family.</text>
</comment>
<evidence type="ECO:0000313" key="6">
    <source>
        <dbReference type="EMBL" id="KAF6142759.1"/>
    </source>
</evidence>
<evidence type="ECO:0000259" key="5">
    <source>
        <dbReference type="Pfam" id="PF05199"/>
    </source>
</evidence>
<evidence type="ECO:0000256" key="3">
    <source>
        <dbReference type="ARBA" id="ARBA00022827"/>
    </source>
</evidence>
<dbReference type="InterPro" id="IPR036188">
    <property type="entry name" value="FAD/NAD-bd_sf"/>
</dbReference>
<dbReference type="SUPFAM" id="SSF51905">
    <property type="entry name" value="FAD/NAD(P)-binding domain"/>
    <property type="match status" value="1"/>
</dbReference>
<gene>
    <name evidence="6" type="ORF">GIB67_018470</name>
</gene>
<evidence type="ECO:0000256" key="2">
    <source>
        <dbReference type="ARBA" id="ARBA00022630"/>
    </source>
</evidence>
<proteinExistence type="inferred from homology"/>
<dbReference type="GO" id="GO:0016614">
    <property type="term" value="F:oxidoreductase activity, acting on CH-OH group of donors"/>
    <property type="evidence" value="ECO:0007669"/>
    <property type="project" value="InterPro"/>
</dbReference>
<feature type="domain" description="Glucose-methanol-choline oxidoreductase C-terminal" evidence="5">
    <location>
        <begin position="48"/>
        <end position="176"/>
    </location>
</feature>
<keyword evidence="7" id="KW-1185">Reference proteome</keyword>
<dbReference type="InterPro" id="IPR007867">
    <property type="entry name" value="GMC_OxRtase_C"/>
</dbReference>
<keyword evidence="3" id="KW-0274">FAD</keyword>
<dbReference type="Proteomes" id="UP000541444">
    <property type="component" value="Unassembled WGS sequence"/>
</dbReference>
<dbReference type="EMBL" id="JACGCM010002247">
    <property type="protein sequence ID" value="KAF6142759.1"/>
    <property type="molecule type" value="Genomic_DNA"/>
</dbReference>
<accession>A0A7J7LJM1</accession>
<dbReference type="Gene3D" id="3.50.50.60">
    <property type="entry name" value="FAD/NAD(P)-binding domain"/>
    <property type="match status" value="1"/>
</dbReference>
<keyword evidence="2" id="KW-0285">Flavoprotein</keyword>
<organism evidence="6 7">
    <name type="scientific">Kingdonia uniflora</name>
    <dbReference type="NCBI Taxonomy" id="39325"/>
    <lineage>
        <taxon>Eukaryota</taxon>
        <taxon>Viridiplantae</taxon>
        <taxon>Streptophyta</taxon>
        <taxon>Embryophyta</taxon>
        <taxon>Tracheophyta</taxon>
        <taxon>Spermatophyta</taxon>
        <taxon>Magnoliopsida</taxon>
        <taxon>Ranunculales</taxon>
        <taxon>Circaeasteraceae</taxon>
        <taxon>Kingdonia</taxon>
    </lineage>
</organism>
<comment type="caution">
    <text evidence="6">The sequence shown here is derived from an EMBL/GenBank/DDBJ whole genome shotgun (WGS) entry which is preliminary data.</text>
</comment>
<evidence type="ECO:0000256" key="4">
    <source>
        <dbReference type="ARBA" id="ARBA00023002"/>
    </source>
</evidence>
<dbReference type="Pfam" id="PF05199">
    <property type="entry name" value="GMC_oxred_C"/>
    <property type="match status" value="1"/>
</dbReference>
<dbReference type="OrthoDB" id="269227at2759"/>
<protein>
    <recommendedName>
        <fullName evidence="5">Glucose-methanol-choline oxidoreductase C-terminal domain-containing protein</fullName>
    </recommendedName>
</protein>
<keyword evidence="4" id="KW-0560">Oxidoreductase</keyword>
<evidence type="ECO:0000256" key="1">
    <source>
        <dbReference type="ARBA" id="ARBA00010790"/>
    </source>
</evidence>
<name>A0A7J7LJM1_9MAGN</name>
<dbReference type="PANTHER" id="PTHR46056">
    <property type="entry name" value="LONG-CHAIN-ALCOHOL OXIDASE"/>
    <property type="match status" value="1"/>
</dbReference>
<dbReference type="PANTHER" id="PTHR46056:SF12">
    <property type="entry name" value="LONG-CHAIN-ALCOHOL OXIDASE"/>
    <property type="match status" value="1"/>
</dbReference>
<evidence type="ECO:0000313" key="7">
    <source>
        <dbReference type="Proteomes" id="UP000541444"/>
    </source>
</evidence>
<reference evidence="6 7" key="1">
    <citation type="journal article" date="2020" name="IScience">
        <title>Genome Sequencing of the Endangered Kingdonia uniflora (Circaeasteraceae, Ranunculales) Reveals Potential Mechanisms of Evolutionary Specialization.</title>
        <authorList>
            <person name="Sun Y."/>
            <person name="Deng T."/>
            <person name="Zhang A."/>
            <person name="Moore M.J."/>
            <person name="Landis J.B."/>
            <person name="Lin N."/>
            <person name="Zhang H."/>
            <person name="Zhang X."/>
            <person name="Huang J."/>
            <person name="Zhang X."/>
            <person name="Sun H."/>
            <person name="Wang H."/>
        </authorList>
    </citation>
    <scope>NUCLEOTIDE SEQUENCE [LARGE SCALE GENOMIC DNA]</scope>
    <source>
        <strain evidence="6">TB1705</strain>
        <tissue evidence="6">Leaf</tissue>
    </source>
</reference>
<sequence length="243" mass="26631">MLKIFCFFFYLSRTNGDSRNLASDAMEYQLKKENPIKTKKERPLQKGIVKTLYESDTTLVNSLAEKAKKALQILVAVGATEVGIHKSDGQRMKSKGVKEKKLEDFLDIVIPYGGQKPNGELWNIYCFAHQMGSCRMGATEEDGAPNENGVSWEVEGLYVCDSSILPSAIGVSKMVLIDASFYTEGTVKFSTLPRVLAYAGAAGDSPPPDGARGRNCIMKDIGTLGDISSGKTVVWYKSLTCFE</sequence>